<dbReference type="Pfam" id="PF14019">
    <property type="entry name" value="DUF4235"/>
    <property type="match status" value="1"/>
</dbReference>
<organism evidence="2 3">
    <name type="scientific">Mycolicibacterium grossiae</name>
    <dbReference type="NCBI Taxonomy" id="1552759"/>
    <lineage>
        <taxon>Bacteria</taxon>
        <taxon>Bacillati</taxon>
        <taxon>Actinomycetota</taxon>
        <taxon>Actinomycetes</taxon>
        <taxon>Mycobacteriales</taxon>
        <taxon>Mycobacteriaceae</taxon>
        <taxon>Mycolicibacterium</taxon>
    </lineage>
</organism>
<accession>A0A1E8Q3G4</accession>
<dbReference type="InterPro" id="IPR025329">
    <property type="entry name" value="DUF4235"/>
</dbReference>
<dbReference type="AlphaFoldDB" id="A0A1E8Q3G4"/>
<feature type="transmembrane region" description="Helical" evidence="1">
    <location>
        <begin position="56"/>
        <end position="78"/>
    </location>
</feature>
<comment type="caution">
    <text evidence="2">The sequence shown here is derived from an EMBL/GenBank/DDBJ whole genome shotgun (WGS) entry which is preliminary data.</text>
</comment>
<gene>
    <name evidence="2" type="ORF">BEL07_13860</name>
</gene>
<keyword evidence="1" id="KW-1133">Transmembrane helix</keyword>
<evidence type="ECO:0000256" key="1">
    <source>
        <dbReference type="SAM" id="Phobius"/>
    </source>
</evidence>
<dbReference type="Proteomes" id="UP000178953">
    <property type="component" value="Unassembled WGS sequence"/>
</dbReference>
<keyword evidence="1" id="KW-0472">Membrane</keyword>
<dbReference type="RefSeq" id="WP_070353733.1">
    <property type="nucleotide sequence ID" value="NZ_CP043474.1"/>
</dbReference>
<feature type="transmembrane region" description="Helical" evidence="1">
    <location>
        <begin position="12"/>
        <end position="36"/>
    </location>
</feature>
<keyword evidence="3" id="KW-1185">Reference proteome</keyword>
<reference evidence="2 3" key="1">
    <citation type="submission" date="2016-09" db="EMBL/GenBank/DDBJ databases">
        <title>genome sequence of Mycobacterium sp. 739 SCH.</title>
        <authorList>
            <person name="Greninger A.L."/>
            <person name="Qin X."/>
            <person name="Jerome K."/>
            <person name="Vora S."/>
            <person name="Quinn K."/>
        </authorList>
    </citation>
    <scope>NUCLEOTIDE SEQUENCE [LARGE SCALE GENOMIC DNA]</scope>
    <source>
        <strain evidence="2 3">SCH</strain>
    </source>
</reference>
<sequence length="96" mass="10116">MAAKSSTSAKILYRPVGLASSLVGGLVAGVIFKQVWQRLAPGPKADPPGPLETEYPLRQILVAAAVQGAIFSVVKTVIDRQGARLFERATGEWPGS</sequence>
<proteinExistence type="predicted"/>
<evidence type="ECO:0000313" key="3">
    <source>
        <dbReference type="Proteomes" id="UP000178953"/>
    </source>
</evidence>
<evidence type="ECO:0000313" key="2">
    <source>
        <dbReference type="EMBL" id="OFJ53158.1"/>
    </source>
</evidence>
<keyword evidence="1" id="KW-0812">Transmembrane</keyword>
<name>A0A1E8Q3G4_9MYCO</name>
<evidence type="ECO:0008006" key="4">
    <source>
        <dbReference type="Google" id="ProtNLM"/>
    </source>
</evidence>
<dbReference type="OrthoDB" id="5244650at2"/>
<protein>
    <recommendedName>
        <fullName evidence="4">DUF4235 domain-containing protein</fullName>
    </recommendedName>
</protein>
<dbReference type="EMBL" id="MCHX01000029">
    <property type="protein sequence ID" value="OFJ53158.1"/>
    <property type="molecule type" value="Genomic_DNA"/>
</dbReference>